<dbReference type="Pfam" id="PF00929">
    <property type="entry name" value="RNase_T"/>
    <property type="match status" value="1"/>
</dbReference>
<dbReference type="EMBL" id="WWEO01000045">
    <property type="protein sequence ID" value="NCD72418.1"/>
    <property type="molecule type" value="Genomic_DNA"/>
</dbReference>
<keyword evidence="3 6" id="KW-0269">Exonuclease</keyword>
<dbReference type="RefSeq" id="WP_166588364.1">
    <property type="nucleotide sequence ID" value="NZ_WWEO01000045.1"/>
</dbReference>
<evidence type="ECO:0000256" key="3">
    <source>
        <dbReference type="ARBA" id="ARBA00022839"/>
    </source>
</evidence>
<dbReference type="AlphaFoldDB" id="A0A965ZLZ3"/>
<keyword evidence="2" id="KW-0378">Hydrolase</keyword>
<keyword evidence="1" id="KW-0540">Nuclease</keyword>
<dbReference type="SMART" id="SM00479">
    <property type="entry name" value="EXOIII"/>
    <property type="match status" value="1"/>
</dbReference>
<name>A0A965ZLZ3_9SPHI</name>
<dbReference type="GO" id="GO:0006259">
    <property type="term" value="P:DNA metabolic process"/>
    <property type="evidence" value="ECO:0007669"/>
    <property type="project" value="UniProtKB-ARBA"/>
</dbReference>
<evidence type="ECO:0000259" key="5">
    <source>
        <dbReference type="SMART" id="SM00479"/>
    </source>
</evidence>
<evidence type="ECO:0000256" key="1">
    <source>
        <dbReference type="ARBA" id="ARBA00022722"/>
    </source>
</evidence>
<feature type="transmembrane region" description="Helical" evidence="4">
    <location>
        <begin position="222"/>
        <end position="241"/>
    </location>
</feature>
<dbReference type="InterPro" id="IPR036397">
    <property type="entry name" value="RNaseH_sf"/>
</dbReference>
<dbReference type="Gene3D" id="3.30.420.10">
    <property type="entry name" value="Ribonuclease H-like superfamily/Ribonuclease H"/>
    <property type="match status" value="1"/>
</dbReference>
<keyword evidence="4" id="KW-0472">Membrane</keyword>
<evidence type="ECO:0000256" key="4">
    <source>
        <dbReference type="SAM" id="Phobius"/>
    </source>
</evidence>
<evidence type="ECO:0000256" key="2">
    <source>
        <dbReference type="ARBA" id="ARBA00022801"/>
    </source>
</evidence>
<protein>
    <submittedName>
        <fullName evidence="6">3'-5' exonuclease</fullName>
    </submittedName>
</protein>
<sequence length="242" mass="27241">MSSIAQLANKYILFIDTEATGLPANWSAPVSNGTNWPSPVQVSWVVYDRYGNEIKKRNYYLNLQQVKIEESARAIHGITDDFLSNHGVPPAGVLHELSNDLKEFEPLMVGHFIRFDYYVLGAAFHRAGLPDPLGQIPVFCTMQATGQASMNRIGRQLHLSELYTFLFQNDLKDQHNALTDAEATAACFFELVNRGEIGSIEIERQNEEAANWRDPTSTRKGCLLPVVLFMLLFILVAYIAYL</sequence>
<dbReference type="PANTHER" id="PTHR30231:SF4">
    <property type="entry name" value="PROTEIN NEN2"/>
    <property type="match status" value="1"/>
</dbReference>
<dbReference type="PANTHER" id="PTHR30231">
    <property type="entry name" value="DNA POLYMERASE III SUBUNIT EPSILON"/>
    <property type="match status" value="1"/>
</dbReference>
<dbReference type="CDD" id="cd06127">
    <property type="entry name" value="DEDDh"/>
    <property type="match status" value="1"/>
</dbReference>
<dbReference type="InterPro" id="IPR013520">
    <property type="entry name" value="Ribonucl_H"/>
</dbReference>
<reference evidence="6" key="2">
    <citation type="submission" date="2020-10" db="EMBL/GenBank/DDBJ databases">
        <title>Mucilaginibacter sp. nov., isolated from soil.</title>
        <authorList>
            <person name="Jeon C.O."/>
        </authorList>
    </citation>
    <scope>NUCLEOTIDE SEQUENCE</scope>
    <source>
        <strain evidence="6">R11</strain>
    </source>
</reference>
<keyword evidence="4" id="KW-0812">Transmembrane</keyword>
<feature type="domain" description="Exonuclease" evidence="5">
    <location>
        <begin position="11"/>
        <end position="197"/>
    </location>
</feature>
<keyword evidence="7" id="KW-1185">Reference proteome</keyword>
<evidence type="ECO:0000313" key="6">
    <source>
        <dbReference type="EMBL" id="NCD72418.1"/>
    </source>
</evidence>
<evidence type="ECO:0000313" key="7">
    <source>
        <dbReference type="Proteomes" id="UP000638732"/>
    </source>
</evidence>
<organism evidence="6 7">
    <name type="scientific">Mucilaginibacter agri</name>
    <dbReference type="NCBI Taxonomy" id="2695265"/>
    <lineage>
        <taxon>Bacteria</taxon>
        <taxon>Pseudomonadati</taxon>
        <taxon>Bacteroidota</taxon>
        <taxon>Sphingobacteriia</taxon>
        <taxon>Sphingobacteriales</taxon>
        <taxon>Sphingobacteriaceae</taxon>
        <taxon>Mucilaginibacter</taxon>
    </lineage>
</organism>
<proteinExistence type="predicted"/>
<dbReference type="SUPFAM" id="SSF53098">
    <property type="entry name" value="Ribonuclease H-like"/>
    <property type="match status" value="1"/>
</dbReference>
<comment type="caution">
    <text evidence="6">The sequence shown here is derived from an EMBL/GenBank/DDBJ whole genome shotgun (WGS) entry which is preliminary data.</text>
</comment>
<accession>A0A965ZLZ3</accession>
<gene>
    <name evidence="6" type="ORF">GSY63_23840</name>
</gene>
<dbReference type="GO" id="GO:0008408">
    <property type="term" value="F:3'-5' exonuclease activity"/>
    <property type="evidence" value="ECO:0007669"/>
    <property type="project" value="TreeGrafter"/>
</dbReference>
<reference evidence="6" key="1">
    <citation type="submission" date="2020-01" db="EMBL/GenBank/DDBJ databases">
        <authorList>
            <person name="Seo Y.L."/>
        </authorList>
    </citation>
    <scope>NUCLEOTIDE SEQUENCE</scope>
    <source>
        <strain evidence="6">R11</strain>
    </source>
</reference>
<dbReference type="InterPro" id="IPR012337">
    <property type="entry name" value="RNaseH-like_sf"/>
</dbReference>
<dbReference type="GO" id="GO:0003676">
    <property type="term" value="F:nucleic acid binding"/>
    <property type="evidence" value="ECO:0007669"/>
    <property type="project" value="InterPro"/>
</dbReference>
<dbReference type="Proteomes" id="UP000638732">
    <property type="component" value="Unassembled WGS sequence"/>
</dbReference>
<keyword evidence="4" id="KW-1133">Transmembrane helix</keyword>